<evidence type="ECO:0000256" key="2">
    <source>
        <dbReference type="ARBA" id="ARBA00005201"/>
    </source>
</evidence>
<protein>
    <recommendedName>
        <fullName evidence="14">Riboflavin biosynthesis protein</fullName>
    </recommendedName>
    <domain>
        <recommendedName>
            <fullName evidence="14">Riboflavin kinase</fullName>
            <ecNumber evidence="14">2.7.1.26</ecNumber>
        </recommendedName>
        <alternativeName>
            <fullName evidence="14">Flavokinase</fullName>
        </alternativeName>
    </domain>
    <domain>
        <recommendedName>
            <fullName evidence="14">FMN adenylyltransferase</fullName>
            <ecNumber evidence="14">2.7.7.2</ecNumber>
        </recommendedName>
        <alternativeName>
            <fullName evidence="14">FAD pyrophosphorylase</fullName>
        </alternativeName>
        <alternativeName>
            <fullName evidence="14">FAD synthase</fullName>
        </alternativeName>
    </domain>
</protein>
<dbReference type="PANTHER" id="PTHR22749">
    <property type="entry name" value="RIBOFLAVIN KINASE/FMN ADENYLYLTRANSFERASE"/>
    <property type="match status" value="1"/>
</dbReference>
<keyword evidence="11" id="KW-0511">Multifunctional enzyme</keyword>
<evidence type="ECO:0000256" key="11">
    <source>
        <dbReference type="ARBA" id="ARBA00023268"/>
    </source>
</evidence>
<evidence type="ECO:0000256" key="13">
    <source>
        <dbReference type="ARBA" id="ARBA00049494"/>
    </source>
</evidence>
<dbReference type="CDD" id="cd02064">
    <property type="entry name" value="FAD_synthetase_N"/>
    <property type="match status" value="1"/>
</dbReference>
<keyword evidence="3 14" id="KW-0285">Flavoprotein</keyword>
<evidence type="ECO:0000313" key="17">
    <source>
        <dbReference type="EMBL" id="MEQ3555009.1"/>
    </source>
</evidence>
<keyword evidence="6 14" id="KW-0548">Nucleotidyltransferase</keyword>
<dbReference type="EC" id="2.7.1.26" evidence="14"/>
<evidence type="ECO:0000256" key="6">
    <source>
        <dbReference type="ARBA" id="ARBA00022695"/>
    </source>
</evidence>
<dbReference type="InterPro" id="IPR014729">
    <property type="entry name" value="Rossmann-like_a/b/a_fold"/>
</dbReference>
<feature type="domain" description="Riboflavin kinase" evidence="16">
    <location>
        <begin position="190"/>
        <end position="314"/>
    </location>
</feature>
<comment type="catalytic activity">
    <reaction evidence="12 14">
        <text>riboflavin + ATP = FMN + ADP + H(+)</text>
        <dbReference type="Rhea" id="RHEA:14357"/>
        <dbReference type="ChEBI" id="CHEBI:15378"/>
        <dbReference type="ChEBI" id="CHEBI:30616"/>
        <dbReference type="ChEBI" id="CHEBI:57986"/>
        <dbReference type="ChEBI" id="CHEBI:58210"/>
        <dbReference type="ChEBI" id="CHEBI:456216"/>
        <dbReference type="EC" id="2.7.1.26"/>
    </reaction>
</comment>
<dbReference type="Pfam" id="PF06574">
    <property type="entry name" value="FAD_syn"/>
    <property type="match status" value="1"/>
</dbReference>
<dbReference type="EC" id="2.7.7.2" evidence="14"/>
<comment type="similarity">
    <text evidence="14">Belongs to the ribF family.</text>
</comment>
<comment type="catalytic activity">
    <reaction evidence="13 14">
        <text>FMN + ATP + H(+) = FAD + diphosphate</text>
        <dbReference type="Rhea" id="RHEA:17237"/>
        <dbReference type="ChEBI" id="CHEBI:15378"/>
        <dbReference type="ChEBI" id="CHEBI:30616"/>
        <dbReference type="ChEBI" id="CHEBI:33019"/>
        <dbReference type="ChEBI" id="CHEBI:57692"/>
        <dbReference type="ChEBI" id="CHEBI:58210"/>
        <dbReference type="EC" id="2.7.7.2"/>
    </reaction>
</comment>
<evidence type="ECO:0000313" key="18">
    <source>
        <dbReference type="Proteomes" id="UP001494902"/>
    </source>
</evidence>
<evidence type="ECO:0000256" key="9">
    <source>
        <dbReference type="ARBA" id="ARBA00022827"/>
    </source>
</evidence>
<keyword evidence="7 14" id="KW-0547">Nucleotide-binding</keyword>
<dbReference type="PIRSF" id="PIRSF004491">
    <property type="entry name" value="FAD_Synth"/>
    <property type="match status" value="1"/>
</dbReference>
<keyword evidence="8 14" id="KW-0418">Kinase</keyword>
<dbReference type="InterPro" id="IPR002606">
    <property type="entry name" value="Riboflavin_kinase_bac"/>
</dbReference>
<evidence type="ECO:0000259" key="16">
    <source>
        <dbReference type="SMART" id="SM00904"/>
    </source>
</evidence>
<proteinExistence type="inferred from homology"/>
<dbReference type="SUPFAM" id="SSF52374">
    <property type="entry name" value="Nucleotidylyl transferase"/>
    <property type="match status" value="1"/>
</dbReference>
<dbReference type="Gene3D" id="3.40.50.620">
    <property type="entry name" value="HUPs"/>
    <property type="match status" value="1"/>
</dbReference>
<dbReference type="InterPro" id="IPR015864">
    <property type="entry name" value="FAD_synthase"/>
</dbReference>
<evidence type="ECO:0000256" key="3">
    <source>
        <dbReference type="ARBA" id="ARBA00022630"/>
    </source>
</evidence>
<feature type="region of interest" description="Disordered" evidence="15">
    <location>
        <begin position="314"/>
        <end position="338"/>
    </location>
</feature>
<dbReference type="InterPro" id="IPR023465">
    <property type="entry name" value="Riboflavin_kinase_dom_sf"/>
</dbReference>
<dbReference type="NCBIfam" id="TIGR00083">
    <property type="entry name" value="ribF"/>
    <property type="match status" value="1"/>
</dbReference>
<evidence type="ECO:0000256" key="4">
    <source>
        <dbReference type="ARBA" id="ARBA00022643"/>
    </source>
</evidence>
<keyword evidence="18" id="KW-1185">Reference proteome</keyword>
<comment type="pathway">
    <text evidence="2 14">Cofactor biosynthesis; FMN biosynthesis; FMN from riboflavin (ATP route): step 1/1.</text>
</comment>
<dbReference type="Proteomes" id="UP001494902">
    <property type="component" value="Unassembled WGS sequence"/>
</dbReference>
<dbReference type="GO" id="GO:0003919">
    <property type="term" value="F:FMN adenylyltransferase activity"/>
    <property type="evidence" value="ECO:0007669"/>
    <property type="project" value="UniProtKB-EC"/>
</dbReference>
<evidence type="ECO:0000256" key="12">
    <source>
        <dbReference type="ARBA" id="ARBA00047880"/>
    </source>
</evidence>
<comment type="pathway">
    <text evidence="1 14">Cofactor biosynthesis; FAD biosynthesis; FAD from FMN: step 1/1.</text>
</comment>
<sequence length="338" mass="36577">MQRWRGLEAVPPGWGRCVVTIGVFDGVHRGHRMLIDRAVRRARERGLPAVVVTFDPHPAELIRPGTHPARLSTLDRRAELIADAGADVFCVIPFTEQLSTMEPAGFAHEILVDRLHAAEVVVGSNFTFGHRAAGDVTVLAELGRRFGFTTEALDLMSDDGADGSLGSVTFSSTYIRSCIDAGAVRDAAHALGRWHRVDGVIVHGHKRGRDLGFPTANVACPPYTAIPADGVYAGWFGIGDRRLKAAISVGTNPTFAGRVRTVEAYVLDVDEDFYGHEVRVEFVARLRGQEHYDGVEPLIAQMHRDVDRTREILTASGSASGPDDEPDGAARALPDGSD</sequence>
<dbReference type="EMBL" id="JBEDNQ010000020">
    <property type="protein sequence ID" value="MEQ3555009.1"/>
    <property type="molecule type" value="Genomic_DNA"/>
</dbReference>
<evidence type="ECO:0000256" key="8">
    <source>
        <dbReference type="ARBA" id="ARBA00022777"/>
    </source>
</evidence>
<dbReference type="SUPFAM" id="SSF82114">
    <property type="entry name" value="Riboflavin kinase-like"/>
    <property type="match status" value="1"/>
</dbReference>
<reference evidence="17 18" key="1">
    <citation type="submission" date="2024-03" db="EMBL/GenBank/DDBJ databases">
        <title>Draft genome sequence of Pseudonocardia nematodicida JCM 31783.</title>
        <authorList>
            <person name="Butdee W."/>
            <person name="Duangmal K."/>
        </authorList>
    </citation>
    <scope>NUCLEOTIDE SEQUENCE [LARGE SCALE GENOMIC DNA]</scope>
    <source>
        <strain evidence="17 18">JCM 31783</strain>
    </source>
</reference>
<comment type="caution">
    <text evidence="17">The sequence shown here is derived from an EMBL/GenBank/DDBJ whole genome shotgun (WGS) entry which is preliminary data.</text>
</comment>
<keyword evidence="10 14" id="KW-0067">ATP-binding</keyword>
<evidence type="ECO:0000256" key="1">
    <source>
        <dbReference type="ARBA" id="ARBA00004726"/>
    </source>
</evidence>
<organism evidence="17 18">
    <name type="scientific">Pseudonocardia nematodicida</name>
    <dbReference type="NCBI Taxonomy" id="1206997"/>
    <lineage>
        <taxon>Bacteria</taxon>
        <taxon>Bacillati</taxon>
        <taxon>Actinomycetota</taxon>
        <taxon>Actinomycetes</taxon>
        <taxon>Pseudonocardiales</taxon>
        <taxon>Pseudonocardiaceae</taxon>
        <taxon>Pseudonocardia</taxon>
    </lineage>
</organism>
<dbReference type="RefSeq" id="WP_349302080.1">
    <property type="nucleotide sequence ID" value="NZ_JBEDNQ010000020.1"/>
</dbReference>
<keyword evidence="5 14" id="KW-0808">Transferase</keyword>
<keyword evidence="9 14" id="KW-0274">FAD</keyword>
<evidence type="ECO:0000256" key="15">
    <source>
        <dbReference type="SAM" id="MobiDB-lite"/>
    </source>
</evidence>
<dbReference type="GO" id="GO:0008531">
    <property type="term" value="F:riboflavin kinase activity"/>
    <property type="evidence" value="ECO:0007669"/>
    <property type="project" value="UniProtKB-EC"/>
</dbReference>
<dbReference type="InterPro" id="IPR023468">
    <property type="entry name" value="Riboflavin_kinase"/>
</dbReference>
<accession>A0ABV1KKU0</accession>
<evidence type="ECO:0000256" key="5">
    <source>
        <dbReference type="ARBA" id="ARBA00022679"/>
    </source>
</evidence>
<evidence type="ECO:0000256" key="14">
    <source>
        <dbReference type="PIRNR" id="PIRNR004491"/>
    </source>
</evidence>
<evidence type="ECO:0000256" key="10">
    <source>
        <dbReference type="ARBA" id="ARBA00022840"/>
    </source>
</evidence>
<dbReference type="Pfam" id="PF01687">
    <property type="entry name" value="Flavokinase"/>
    <property type="match status" value="1"/>
</dbReference>
<dbReference type="Gene3D" id="2.40.30.30">
    <property type="entry name" value="Riboflavin kinase-like"/>
    <property type="match status" value="1"/>
</dbReference>
<keyword evidence="4 14" id="KW-0288">FMN</keyword>
<gene>
    <name evidence="17" type="ORF">WIS52_31480</name>
</gene>
<name>A0ABV1KKU0_9PSEU</name>
<dbReference type="NCBIfam" id="NF004160">
    <property type="entry name" value="PRK05627.1-3"/>
    <property type="match status" value="1"/>
</dbReference>
<dbReference type="SMART" id="SM00904">
    <property type="entry name" value="Flavokinase"/>
    <property type="match status" value="1"/>
</dbReference>
<dbReference type="PANTHER" id="PTHR22749:SF6">
    <property type="entry name" value="RIBOFLAVIN KINASE"/>
    <property type="match status" value="1"/>
</dbReference>
<dbReference type="InterPro" id="IPR015865">
    <property type="entry name" value="Riboflavin_kinase_bac/euk"/>
</dbReference>
<evidence type="ECO:0000256" key="7">
    <source>
        <dbReference type="ARBA" id="ARBA00022741"/>
    </source>
</evidence>